<proteinExistence type="predicted"/>
<dbReference type="Proteomes" id="UP001207468">
    <property type="component" value="Unassembled WGS sequence"/>
</dbReference>
<protein>
    <submittedName>
        <fullName evidence="1">Uncharacterized protein</fullName>
    </submittedName>
</protein>
<name>A0ACC0U4K6_9AGAM</name>
<accession>A0ACC0U4K6</accession>
<reference evidence="1" key="1">
    <citation type="submission" date="2021-03" db="EMBL/GenBank/DDBJ databases">
        <title>Evolutionary priming and transition to the ectomycorrhizal habit in an iconic lineage of mushroom-forming fungi: is preadaptation a requirement?</title>
        <authorList>
            <consortium name="DOE Joint Genome Institute"/>
            <person name="Looney B.P."/>
            <person name="Miyauchi S."/>
            <person name="Morin E."/>
            <person name="Drula E."/>
            <person name="Courty P.E."/>
            <person name="Chicoki N."/>
            <person name="Fauchery L."/>
            <person name="Kohler A."/>
            <person name="Kuo A."/>
            <person name="LaButti K."/>
            <person name="Pangilinan J."/>
            <person name="Lipzen A."/>
            <person name="Riley R."/>
            <person name="Andreopoulos W."/>
            <person name="He G."/>
            <person name="Johnson J."/>
            <person name="Barry K.W."/>
            <person name="Grigoriev I.V."/>
            <person name="Nagy L."/>
            <person name="Hibbett D."/>
            <person name="Henrissat B."/>
            <person name="Matheny P.B."/>
            <person name="Labbe J."/>
            <person name="Martin A.F."/>
        </authorList>
    </citation>
    <scope>NUCLEOTIDE SEQUENCE</scope>
    <source>
        <strain evidence="1">BPL698</strain>
    </source>
</reference>
<evidence type="ECO:0000313" key="2">
    <source>
        <dbReference type="Proteomes" id="UP001207468"/>
    </source>
</evidence>
<sequence>MSTLQCDKNTSDLTSQLAASRAELVNLQERYHALRADRDRLAHTLEENMKKWKRFKRWMFAEKVNVPSKEKHDKDPGITHGEGSTPASQQLSMVKMLETPMTLIKPRSTRARVRSSPAKSEGLQRSPLSLNRHILNTPRKIRISSEGSPSTRQLRRTRDENVTTVIGEMSQTQEDSQALTFWQPSTPSQREHVRNLSLSSSPPAPQSPHVPHSPLPTKRPRLSAEPVLESASSPFHTVSRYKRARGSDSPVLNAKYEIDPAMNAGVPFAFDEVVRGRRHRRGLNAGECEECSGWYAAVGPLPPRLEAPHWSSPSRPSSHIVVASDPECHRDAGGRTGARKETDTGSYAAAESAHRQAVSRHRAQWERAPTPPGYWDIWFPDTQAVEKINEQAAEIHRRKRAAVAREAKEANGRYHRRA</sequence>
<keyword evidence="2" id="KW-1185">Reference proteome</keyword>
<organism evidence="1 2">
    <name type="scientific">Russula earlei</name>
    <dbReference type="NCBI Taxonomy" id="71964"/>
    <lineage>
        <taxon>Eukaryota</taxon>
        <taxon>Fungi</taxon>
        <taxon>Dikarya</taxon>
        <taxon>Basidiomycota</taxon>
        <taxon>Agaricomycotina</taxon>
        <taxon>Agaricomycetes</taxon>
        <taxon>Russulales</taxon>
        <taxon>Russulaceae</taxon>
        <taxon>Russula</taxon>
    </lineage>
</organism>
<gene>
    <name evidence="1" type="ORF">F5148DRAFT_1215836</name>
</gene>
<dbReference type="EMBL" id="JAGFNK010000181">
    <property type="protein sequence ID" value="KAI9461078.1"/>
    <property type="molecule type" value="Genomic_DNA"/>
</dbReference>
<evidence type="ECO:0000313" key="1">
    <source>
        <dbReference type="EMBL" id="KAI9461078.1"/>
    </source>
</evidence>
<comment type="caution">
    <text evidence="1">The sequence shown here is derived from an EMBL/GenBank/DDBJ whole genome shotgun (WGS) entry which is preliminary data.</text>
</comment>